<reference evidence="3" key="1">
    <citation type="journal article" date="2017" name="Biotechnol. Biofuels">
        <title>Evaluation of environmental bacterial communities as a factor affecting the growth of duckweed Lemna minor.</title>
        <authorList>
            <person name="Ishizawa H."/>
            <person name="Kuroda M."/>
            <person name="Morikawa M."/>
            <person name="Ike M."/>
        </authorList>
    </citation>
    <scope>NUCLEOTIDE SEQUENCE [LARGE SCALE GENOMIC DNA]</scope>
    <source>
        <strain evidence="3">M6</strain>
    </source>
</reference>
<evidence type="ECO:0000259" key="1">
    <source>
        <dbReference type="Pfam" id="PF00717"/>
    </source>
</evidence>
<name>A0A3G9G7J4_9CAUL</name>
<reference evidence="3" key="2">
    <citation type="journal article" date="2017" name="Plant Physiol. Biochem.">
        <title>Differential oxidative and antioxidative response of duckweed Lemna minor toward plant growth promoting/inhibiting bacteria.</title>
        <authorList>
            <person name="Ishizawa H."/>
            <person name="Kuroda M."/>
            <person name="Morikawa M."/>
            <person name="Ike M."/>
        </authorList>
    </citation>
    <scope>NUCLEOTIDE SEQUENCE [LARGE SCALE GENOMIC DNA]</scope>
    <source>
        <strain evidence="3">M6</strain>
    </source>
</reference>
<protein>
    <recommendedName>
        <fullName evidence="1">Peptidase S24/S26A/S26B/S26C domain-containing protein</fullName>
    </recommendedName>
</protein>
<dbReference type="Pfam" id="PF00717">
    <property type="entry name" value="Peptidase_S24"/>
    <property type="match status" value="1"/>
</dbReference>
<evidence type="ECO:0000313" key="3">
    <source>
        <dbReference type="Proteomes" id="UP000278756"/>
    </source>
</evidence>
<proteinExistence type="predicted"/>
<accession>A0A3G9G7J4</accession>
<evidence type="ECO:0000313" key="2">
    <source>
        <dbReference type="EMBL" id="BBF81861.1"/>
    </source>
</evidence>
<feature type="domain" description="Peptidase S24/S26A/S26B/S26C" evidence="1">
    <location>
        <begin position="1"/>
        <end position="70"/>
    </location>
</feature>
<gene>
    <name evidence="2" type="ORF">EM6_2469</name>
</gene>
<dbReference type="Gene3D" id="2.10.109.10">
    <property type="entry name" value="Umud Fragment, subunit A"/>
    <property type="match status" value="1"/>
</dbReference>
<dbReference type="Proteomes" id="UP000278756">
    <property type="component" value="Chromosome 2"/>
</dbReference>
<dbReference type="InterPro" id="IPR036286">
    <property type="entry name" value="LexA/Signal_pep-like_sf"/>
</dbReference>
<organism evidence="2 3">
    <name type="scientific">Asticcacaulis excentricus</name>
    <dbReference type="NCBI Taxonomy" id="78587"/>
    <lineage>
        <taxon>Bacteria</taxon>
        <taxon>Pseudomonadati</taxon>
        <taxon>Pseudomonadota</taxon>
        <taxon>Alphaproteobacteria</taxon>
        <taxon>Caulobacterales</taxon>
        <taxon>Caulobacteraceae</taxon>
        <taxon>Asticcacaulis</taxon>
    </lineage>
</organism>
<dbReference type="SUPFAM" id="SSF51306">
    <property type="entry name" value="LexA/Signal peptidase"/>
    <property type="match status" value="1"/>
</dbReference>
<dbReference type="InterPro" id="IPR039418">
    <property type="entry name" value="LexA-like"/>
</dbReference>
<sequence length="76" mass="8156">MYPTIGDGDVLLIDRSQNTPTMGDQIWAITQYGLGMIKRLRPAAEGYKDNPNVPPDTAADGSMHIIGCVIAVVGRV</sequence>
<dbReference type="AlphaFoldDB" id="A0A3G9G7J4"/>
<dbReference type="EMBL" id="AP018828">
    <property type="protein sequence ID" value="BBF81861.1"/>
    <property type="molecule type" value="Genomic_DNA"/>
</dbReference>
<dbReference type="CDD" id="cd06529">
    <property type="entry name" value="S24_LexA-like"/>
    <property type="match status" value="1"/>
</dbReference>
<dbReference type="InterPro" id="IPR015927">
    <property type="entry name" value="Peptidase_S24_S26A/B/C"/>
</dbReference>